<dbReference type="RefSeq" id="XP_043049187.1">
    <property type="nucleotide sequence ID" value="XM_043191175.1"/>
</dbReference>
<reference evidence="1" key="1">
    <citation type="submission" date="2021-03" db="EMBL/GenBank/DDBJ databases">
        <authorList>
            <person name="Palmer J.M."/>
        </authorList>
    </citation>
    <scope>NUCLEOTIDE SEQUENCE</scope>
    <source>
        <strain evidence="1">ARV_011</strain>
    </source>
</reference>
<organism evidence="1 2">
    <name type="scientific">Scheffersomyces spartinae</name>
    <dbReference type="NCBI Taxonomy" id="45513"/>
    <lineage>
        <taxon>Eukaryota</taxon>
        <taxon>Fungi</taxon>
        <taxon>Dikarya</taxon>
        <taxon>Ascomycota</taxon>
        <taxon>Saccharomycotina</taxon>
        <taxon>Pichiomycetes</taxon>
        <taxon>Debaryomycetaceae</taxon>
        <taxon>Scheffersomyces</taxon>
    </lineage>
</organism>
<dbReference type="EMBL" id="JAHMUF010000010">
    <property type="protein sequence ID" value="KAG7193639.1"/>
    <property type="molecule type" value="Genomic_DNA"/>
</dbReference>
<dbReference type="Proteomes" id="UP000790833">
    <property type="component" value="Unassembled WGS sequence"/>
</dbReference>
<evidence type="ECO:0000313" key="2">
    <source>
        <dbReference type="Proteomes" id="UP000790833"/>
    </source>
</evidence>
<proteinExistence type="predicted"/>
<sequence>MAFELHPSLPRRFLNPPKSPQIHALFAESHFKSPETDYSAIIDISFDTIDFLPKLYEPNLESESLSSPKFDNRKPFQRSLSGSKFWDSSLNLVPDLEVHRTRSWNLITKLRTYLGLKTFVPTTSPLSSASSSLSYLCESNHSFLPVSLRVPISSESSDKNDLENANEILQPKKKATKFSDDTVKFDSYAHLLMYNSRSRIAPPSSVIIPVFASSSIRASASYAVENQSTRSTPIQAVKRTLSRTFSREPLRQLSQSNAVSLNKSILKSKINSNFEKEKELSLKVDKMSLEEFLFLFEVDHQQAQLQMQQQLQPKSQDIINNFITTTY</sequence>
<keyword evidence="2" id="KW-1185">Reference proteome</keyword>
<gene>
    <name evidence="1" type="ORF">KQ657_000322</name>
</gene>
<evidence type="ECO:0000313" key="1">
    <source>
        <dbReference type="EMBL" id="KAG7193639.1"/>
    </source>
</evidence>
<dbReference type="AlphaFoldDB" id="A0A9P7V9E0"/>
<protein>
    <submittedName>
        <fullName evidence="1">Uncharacterized protein</fullName>
    </submittedName>
</protein>
<dbReference type="GeneID" id="66113696"/>
<name>A0A9P7V9E0_9ASCO</name>
<comment type="caution">
    <text evidence="1">The sequence shown here is derived from an EMBL/GenBank/DDBJ whole genome shotgun (WGS) entry which is preliminary data.</text>
</comment>
<accession>A0A9P7V9E0</accession>